<sequence>MTKKDVRCDKIVSHILKFIWKEAYSLLKSMAYLEKPISLPYATIKELLLNHVKCTRFECRERAKFYKMICQNDQKIREFIVELQKQAVKCNIGDQLHVQLTDQLIAGINIPGLERELLGIPNCSFQDARTACINYEAVN</sequence>
<dbReference type="AlphaFoldDB" id="A0A183Q363"/>
<proteinExistence type="predicted"/>
<organism evidence="1 2">
    <name type="scientific">Schistosoma mattheei</name>
    <dbReference type="NCBI Taxonomy" id="31246"/>
    <lineage>
        <taxon>Eukaryota</taxon>
        <taxon>Metazoa</taxon>
        <taxon>Spiralia</taxon>
        <taxon>Lophotrochozoa</taxon>
        <taxon>Platyhelminthes</taxon>
        <taxon>Trematoda</taxon>
        <taxon>Digenea</taxon>
        <taxon>Strigeidida</taxon>
        <taxon>Schistosomatoidea</taxon>
        <taxon>Schistosomatidae</taxon>
        <taxon>Schistosoma</taxon>
    </lineage>
</organism>
<keyword evidence="2" id="KW-1185">Reference proteome</keyword>
<evidence type="ECO:0000313" key="2">
    <source>
        <dbReference type="Proteomes" id="UP000269396"/>
    </source>
</evidence>
<name>A0A183Q363_9TREM</name>
<dbReference type="STRING" id="31246.A0A183Q363"/>
<dbReference type="Proteomes" id="UP000269396">
    <property type="component" value="Unassembled WGS sequence"/>
</dbReference>
<gene>
    <name evidence="1" type="ORF">SMTD_LOCUS21049</name>
</gene>
<protein>
    <submittedName>
        <fullName evidence="1">Uncharacterized protein</fullName>
    </submittedName>
</protein>
<reference evidence="1 2" key="1">
    <citation type="submission" date="2018-11" db="EMBL/GenBank/DDBJ databases">
        <authorList>
            <consortium name="Pathogen Informatics"/>
        </authorList>
    </citation>
    <scope>NUCLEOTIDE SEQUENCE [LARGE SCALE GENOMIC DNA]</scope>
    <source>
        <strain>Denwood</strain>
        <strain evidence="2">Zambia</strain>
    </source>
</reference>
<dbReference type="EMBL" id="UZAL01046113">
    <property type="protein sequence ID" value="VDP83992.1"/>
    <property type="molecule type" value="Genomic_DNA"/>
</dbReference>
<evidence type="ECO:0000313" key="1">
    <source>
        <dbReference type="EMBL" id="VDP83992.1"/>
    </source>
</evidence>
<accession>A0A183Q363</accession>